<dbReference type="EMBL" id="MU266531">
    <property type="protein sequence ID" value="KAH7921338.1"/>
    <property type="molecule type" value="Genomic_DNA"/>
</dbReference>
<gene>
    <name evidence="1" type="ORF">BV22DRAFT_1132352</name>
</gene>
<reference evidence="1" key="1">
    <citation type="journal article" date="2021" name="New Phytol.">
        <title>Evolutionary innovations through gain and loss of genes in the ectomycorrhizal Boletales.</title>
        <authorList>
            <person name="Wu G."/>
            <person name="Miyauchi S."/>
            <person name="Morin E."/>
            <person name="Kuo A."/>
            <person name="Drula E."/>
            <person name="Varga T."/>
            <person name="Kohler A."/>
            <person name="Feng B."/>
            <person name="Cao Y."/>
            <person name="Lipzen A."/>
            <person name="Daum C."/>
            <person name="Hundley H."/>
            <person name="Pangilinan J."/>
            <person name="Johnson J."/>
            <person name="Barry K."/>
            <person name="LaButti K."/>
            <person name="Ng V."/>
            <person name="Ahrendt S."/>
            <person name="Min B."/>
            <person name="Choi I.G."/>
            <person name="Park H."/>
            <person name="Plett J.M."/>
            <person name="Magnuson J."/>
            <person name="Spatafora J.W."/>
            <person name="Nagy L.G."/>
            <person name="Henrissat B."/>
            <person name="Grigoriev I.V."/>
            <person name="Yang Z.L."/>
            <person name="Xu J."/>
            <person name="Martin F.M."/>
        </authorList>
    </citation>
    <scope>NUCLEOTIDE SEQUENCE</scope>
    <source>
        <strain evidence="1">KUC20120723A-06</strain>
    </source>
</reference>
<evidence type="ECO:0000313" key="1">
    <source>
        <dbReference type="EMBL" id="KAH7921338.1"/>
    </source>
</evidence>
<name>A0ACB8B8U8_9AGAM</name>
<dbReference type="Proteomes" id="UP000790709">
    <property type="component" value="Unassembled WGS sequence"/>
</dbReference>
<sequence length="165" mass="18602">MALCCYRTIHLTVLKASGIPSRKIYRSSKFSVVVSMDERIWKTKECQRNDPEWNETFVLNVQDSAVLHVAVIDRVGTGRSSLRGEMSIAIKDIGYVAVVEKAFQLQKEGRPRGEITLTLERVPLRAATAAERRAVAEELEKEGEKLLKQGDYDGALRYAQHALRV</sequence>
<evidence type="ECO:0000313" key="2">
    <source>
        <dbReference type="Proteomes" id="UP000790709"/>
    </source>
</evidence>
<organism evidence="1 2">
    <name type="scientific">Leucogyrophana mollusca</name>
    <dbReference type="NCBI Taxonomy" id="85980"/>
    <lineage>
        <taxon>Eukaryota</taxon>
        <taxon>Fungi</taxon>
        <taxon>Dikarya</taxon>
        <taxon>Basidiomycota</taxon>
        <taxon>Agaricomycotina</taxon>
        <taxon>Agaricomycetes</taxon>
        <taxon>Agaricomycetidae</taxon>
        <taxon>Boletales</taxon>
        <taxon>Boletales incertae sedis</taxon>
        <taxon>Leucogyrophana</taxon>
    </lineage>
</organism>
<protein>
    <submittedName>
        <fullName evidence="1">Uncharacterized protein</fullName>
    </submittedName>
</protein>
<comment type="caution">
    <text evidence="1">The sequence shown here is derived from an EMBL/GenBank/DDBJ whole genome shotgun (WGS) entry which is preliminary data.</text>
</comment>
<accession>A0ACB8B8U8</accession>
<keyword evidence="2" id="KW-1185">Reference proteome</keyword>
<proteinExistence type="predicted"/>